<dbReference type="InterPro" id="IPR000184">
    <property type="entry name" value="Bac_surfAg_D15"/>
</dbReference>
<sequence length="1007" mass="110642">MAERWYARLSPFMRHQFTERKSIILFADQPDFQQNNITLIEGEGTGGVTESARQRVVMPHTGSYWDTHHVLGHELVHVFQYDIAEKLAAAPGSGRSIGLNGLPLWLVEGMAEYLSLGRDDSNTSMWLRDAARRNDVPTIKQLTNDPRYFPYRYGQALWAYVGGRYGDQAVVDVYRSSLRYGFEGAIRRVLDVSTDQLSKDWAQAIKDAYLPQLGGRTAPDSTATMVIRQRSKRGSEYNVSPSISPDGRRVAFYSSRDLFGIELYVADVESGKVIKQLGSINSARHYDALSFIQTGGSWSPDGRSLAYVVYENGDQTVHIYDVDAGHETRKLKTPQLGTAADPAWSPDGRYIAFSGTVGGISDLYLYDLQNDTYEKLTTGRESELQPAWSPDGKRIAFVTDRGDGTNLDRLTFGPMRLAELDVASRNIRLLPIPAPGAKSVNPSYTPDGQSIVFVSDRTGFNDVYRMELATGALSQITHVQTGVLGVTSLSPAVSVARNTGRIVFSVFDRQGNDIERLDGDATRGTPVGNALAVASPGVAPDTSRVAVAQPVNPSPGGATNTTGTTQPQPAAPGGRLPPFTPRYTSTIEGYLADASTGLPATTADFQPREYSGALHLDYIAPPTFGVQTGGFYGTQFGGGVAFGFSDQLGNNNLVTILQAQGDVKDIGGEVMYTNLKHRWNYALLAGRIPYLYAYQTAPYIDQQAQSYAIQQGIYRLYFDEVGGILQYPLSISKRLELGVTGIRQSYGLDVYTYYLNSFGQVIGQDRSRPPVPPSRMYAQGQVAFVGDYSTFGFTSPIAGARYRLSYSPTVGQIQLNEAIADYRRYWFARPVTFAIRGLHYGRYGRDAQNDSISYPIYLGNPQFVRGYDYNSIDPSECFSSTTNTSTAQCPIFDRLLGSRIAVASAELRIPLLGVEGLGLIRTNFLPVEIAPFVDAGVAWNQGESPRFGRFVTGQEARVSTDRIPVVSAGISARINLFGYAVLETYYAYPFQRPDKKAHFGFQLAPGW</sequence>
<keyword evidence="7" id="KW-1185">Reference proteome</keyword>
<feature type="compositionally biased region" description="Low complexity" evidence="4">
    <location>
        <begin position="554"/>
        <end position="574"/>
    </location>
</feature>
<dbReference type="GO" id="GO:0019867">
    <property type="term" value="C:outer membrane"/>
    <property type="evidence" value="ECO:0007669"/>
    <property type="project" value="InterPro"/>
</dbReference>
<dbReference type="Gene3D" id="2.40.160.50">
    <property type="entry name" value="membrane protein fhac: a member of the omp85/tpsb transporter family"/>
    <property type="match status" value="1"/>
</dbReference>
<dbReference type="InterPro" id="IPR011659">
    <property type="entry name" value="WD40"/>
</dbReference>
<evidence type="ECO:0000256" key="3">
    <source>
        <dbReference type="ARBA" id="ARBA00023136"/>
    </source>
</evidence>
<organism evidence="6 7">
    <name type="scientific">Gemmatirosa kalamazoonensis</name>
    <dbReference type="NCBI Taxonomy" id="861299"/>
    <lineage>
        <taxon>Bacteria</taxon>
        <taxon>Pseudomonadati</taxon>
        <taxon>Gemmatimonadota</taxon>
        <taxon>Gemmatimonadia</taxon>
        <taxon>Gemmatimonadales</taxon>
        <taxon>Gemmatimonadaceae</taxon>
        <taxon>Gemmatirosa</taxon>
    </lineage>
</organism>
<dbReference type="RefSeq" id="WP_025411133.1">
    <property type="nucleotide sequence ID" value="NZ_CP007128.1"/>
</dbReference>
<dbReference type="HOGENOM" id="CLU_010614_0_0_0"/>
<dbReference type="Gene3D" id="2.120.10.30">
    <property type="entry name" value="TolB, C-terminal domain"/>
    <property type="match status" value="2"/>
</dbReference>
<proteinExistence type="inferred from homology"/>
<evidence type="ECO:0000256" key="1">
    <source>
        <dbReference type="ARBA" id="ARBA00004370"/>
    </source>
</evidence>
<dbReference type="Proteomes" id="UP000019151">
    <property type="component" value="Chromosome"/>
</dbReference>
<dbReference type="SUPFAM" id="SSF69304">
    <property type="entry name" value="Tricorn protease N-terminal domain"/>
    <property type="match status" value="1"/>
</dbReference>
<dbReference type="InterPro" id="IPR011042">
    <property type="entry name" value="6-blade_b-propeller_TolB-like"/>
</dbReference>
<dbReference type="KEGG" id="gba:J421_2105"/>
<comment type="similarity">
    <text evidence="2">Belongs to the TolB family.</text>
</comment>
<accession>W0RGT7</accession>
<evidence type="ECO:0000256" key="2">
    <source>
        <dbReference type="ARBA" id="ARBA00009820"/>
    </source>
</evidence>
<dbReference type="PANTHER" id="PTHR36842:SF1">
    <property type="entry name" value="PROTEIN TOLB"/>
    <property type="match status" value="1"/>
</dbReference>
<evidence type="ECO:0000313" key="6">
    <source>
        <dbReference type="EMBL" id="AHG89642.1"/>
    </source>
</evidence>
<dbReference type="Gene3D" id="2.130.10.10">
    <property type="entry name" value="YVTN repeat-like/Quinoprotein amine dehydrogenase"/>
    <property type="match status" value="1"/>
</dbReference>
<comment type="subcellular location">
    <subcellularLocation>
        <location evidence="1">Membrane</location>
    </subcellularLocation>
</comment>
<dbReference type="EMBL" id="CP007128">
    <property type="protein sequence ID" value="AHG89642.1"/>
    <property type="molecule type" value="Genomic_DNA"/>
</dbReference>
<feature type="domain" description="Bacterial surface antigen (D15)" evidence="5">
    <location>
        <begin position="852"/>
        <end position="1003"/>
    </location>
</feature>
<dbReference type="STRING" id="861299.J421_2105"/>
<dbReference type="PANTHER" id="PTHR36842">
    <property type="entry name" value="PROTEIN TOLB HOMOLOG"/>
    <property type="match status" value="1"/>
</dbReference>
<reference evidence="6 7" key="1">
    <citation type="journal article" date="2014" name="Genome Announc.">
        <title>Genome Sequence and Methylome of Soil Bacterium Gemmatirosa kalamazoonensis KBS708T, a Member of the Rarely Cultivated Gemmatimonadetes Phylum.</title>
        <authorList>
            <person name="Debruyn J.M."/>
            <person name="Radosevich M."/>
            <person name="Wommack K.E."/>
            <person name="Polson S.W."/>
            <person name="Hauser L.J."/>
            <person name="Fawaz M.N."/>
            <person name="Korlach J."/>
            <person name="Tsai Y.C."/>
        </authorList>
    </citation>
    <scope>NUCLEOTIDE SEQUENCE [LARGE SCALE GENOMIC DNA]</scope>
    <source>
        <strain evidence="6 7">KBS708</strain>
    </source>
</reference>
<feature type="region of interest" description="Disordered" evidence="4">
    <location>
        <begin position="550"/>
        <end position="576"/>
    </location>
</feature>
<dbReference type="Pfam" id="PF01103">
    <property type="entry name" value="Omp85"/>
    <property type="match status" value="1"/>
</dbReference>
<protein>
    <submittedName>
        <fullName evidence="6">Surface antigen (D15)</fullName>
    </submittedName>
</protein>
<dbReference type="eggNOG" id="COG0823">
    <property type="taxonomic scope" value="Bacteria"/>
</dbReference>
<keyword evidence="3" id="KW-0472">Membrane</keyword>
<dbReference type="InParanoid" id="W0RGT7"/>
<name>W0RGT7_9BACT</name>
<dbReference type="Pfam" id="PF07676">
    <property type="entry name" value="PD40"/>
    <property type="match status" value="5"/>
</dbReference>
<dbReference type="eggNOG" id="COG4775">
    <property type="taxonomic scope" value="Bacteria"/>
</dbReference>
<evidence type="ECO:0000259" key="5">
    <source>
        <dbReference type="Pfam" id="PF01103"/>
    </source>
</evidence>
<evidence type="ECO:0000313" key="7">
    <source>
        <dbReference type="Proteomes" id="UP000019151"/>
    </source>
</evidence>
<dbReference type="InterPro" id="IPR015943">
    <property type="entry name" value="WD40/YVTN_repeat-like_dom_sf"/>
</dbReference>
<dbReference type="AlphaFoldDB" id="W0RGT7"/>
<evidence type="ECO:0000256" key="4">
    <source>
        <dbReference type="SAM" id="MobiDB-lite"/>
    </source>
</evidence>
<gene>
    <name evidence="6" type="ORF">J421_2105</name>
</gene>